<feature type="region of interest" description="Disordered" evidence="7">
    <location>
        <begin position="114"/>
        <end position="156"/>
    </location>
</feature>
<name>A0A0A8L1A4_9SACH</name>
<feature type="compositionally biased region" description="Low complexity" evidence="7">
    <location>
        <begin position="220"/>
        <end position="229"/>
    </location>
</feature>
<gene>
    <name evidence="9" type="ORF">KLDO_g1108</name>
</gene>
<keyword evidence="3 5" id="KW-0371">Homeobox</keyword>
<feature type="domain" description="Homeobox" evidence="8">
    <location>
        <begin position="147"/>
        <end position="207"/>
    </location>
</feature>
<dbReference type="Gene3D" id="1.10.10.60">
    <property type="entry name" value="Homeodomain-like"/>
    <property type="match status" value="1"/>
</dbReference>
<feature type="region of interest" description="Disordered" evidence="7">
    <location>
        <begin position="206"/>
        <end position="229"/>
    </location>
</feature>
<comment type="subcellular location">
    <subcellularLocation>
        <location evidence="1 5 6">Nucleus</location>
    </subcellularLocation>
</comment>
<dbReference type="CDD" id="cd00086">
    <property type="entry name" value="homeodomain"/>
    <property type="match status" value="1"/>
</dbReference>
<dbReference type="AlphaFoldDB" id="A0A0A8L1A4"/>
<reference evidence="9 10" key="1">
    <citation type="submission" date="2014-03" db="EMBL/GenBank/DDBJ databases">
        <title>The genome of Kluyveromyces dobzhanskii.</title>
        <authorList>
            <person name="Nystedt B."/>
            <person name="Astrom S."/>
        </authorList>
    </citation>
    <scope>NUCLEOTIDE SEQUENCE [LARGE SCALE GENOMIC DNA]</scope>
    <source>
        <strain evidence="9 10">CBS 2104</strain>
    </source>
</reference>
<dbReference type="OrthoDB" id="2109411at2759"/>
<evidence type="ECO:0000256" key="3">
    <source>
        <dbReference type="ARBA" id="ARBA00023155"/>
    </source>
</evidence>
<evidence type="ECO:0000256" key="2">
    <source>
        <dbReference type="ARBA" id="ARBA00023125"/>
    </source>
</evidence>
<dbReference type="InterPro" id="IPR017970">
    <property type="entry name" value="Homeobox_CS"/>
</dbReference>
<protein>
    <submittedName>
        <fullName evidence="9">WGS project CCBQ000000000 data, contig MAT</fullName>
    </submittedName>
</protein>
<dbReference type="InterPro" id="IPR009057">
    <property type="entry name" value="Homeodomain-like_sf"/>
</dbReference>
<comment type="caution">
    <text evidence="9">The sequence shown here is derived from an EMBL/GenBank/DDBJ whole genome shotgun (WGS) entry which is preliminary data.</text>
</comment>
<dbReference type="EMBL" id="CCBQ010000018">
    <property type="protein sequence ID" value="CDO92797.1"/>
    <property type="molecule type" value="Genomic_DNA"/>
</dbReference>
<feature type="compositionally biased region" description="Acidic residues" evidence="7">
    <location>
        <begin position="114"/>
        <end position="125"/>
    </location>
</feature>
<keyword evidence="10" id="KW-1185">Reference proteome</keyword>
<dbReference type="GO" id="GO:0000977">
    <property type="term" value="F:RNA polymerase II transcription regulatory region sequence-specific DNA binding"/>
    <property type="evidence" value="ECO:0007669"/>
    <property type="project" value="TreeGrafter"/>
</dbReference>
<feature type="DNA-binding region" description="Homeobox" evidence="5">
    <location>
        <begin position="149"/>
        <end position="208"/>
    </location>
</feature>
<dbReference type="InterPro" id="IPR050453">
    <property type="entry name" value="LIM_Homeobox_TF"/>
</dbReference>
<dbReference type="InterPro" id="IPR001356">
    <property type="entry name" value="HD"/>
</dbReference>
<dbReference type="GO" id="GO:0000981">
    <property type="term" value="F:DNA-binding transcription factor activity, RNA polymerase II-specific"/>
    <property type="evidence" value="ECO:0007669"/>
    <property type="project" value="InterPro"/>
</dbReference>
<keyword evidence="4 5" id="KW-0539">Nucleus</keyword>
<evidence type="ECO:0000256" key="4">
    <source>
        <dbReference type="ARBA" id="ARBA00023242"/>
    </source>
</evidence>
<dbReference type="SUPFAM" id="SSF46689">
    <property type="entry name" value="Homeodomain-like"/>
    <property type="match status" value="1"/>
</dbReference>
<dbReference type="PANTHER" id="PTHR24208:SF166">
    <property type="entry name" value="LIM HOMEOBOX TRANSCRIPTION FACTOR 1 ALPHA, ISOFORM B"/>
    <property type="match status" value="1"/>
</dbReference>
<evidence type="ECO:0000256" key="7">
    <source>
        <dbReference type="SAM" id="MobiDB-lite"/>
    </source>
</evidence>
<dbReference type="SMART" id="SM00389">
    <property type="entry name" value="HOX"/>
    <property type="match status" value="1"/>
</dbReference>
<dbReference type="GO" id="GO:0005634">
    <property type="term" value="C:nucleus"/>
    <property type="evidence" value="ECO:0007669"/>
    <property type="project" value="UniProtKB-SubCell"/>
</dbReference>
<dbReference type="PANTHER" id="PTHR24208">
    <property type="entry name" value="LIM/HOMEOBOX PROTEIN LHX"/>
    <property type="match status" value="1"/>
</dbReference>
<accession>A0A0A8L1A4</accession>
<evidence type="ECO:0000259" key="8">
    <source>
        <dbReference type="PROSITE" id="PS50071"/>
    </source>
</evidence>
<keyword evidence="2 5" id="KW-0238">DNA-binding</keyword>
<sequence length="229" mass="26236">MSDCILDAQAELRALCEEIKYLAHKEGINLEGDKSPPKKHHSVPLFDEISPDYSNSSYLSKLQCEYAKSVETIINNCYLEDLQINPNSVIDSFRKQFKNTVQQYVNNPEILSEDDECSTSFDTEETSDKSEVSSDSCNSLTQQENHRHLTSKRPKINRETRSILEKVFKVSQCPSSCERSYIAQKTGLTSYQVRVWFTNKRTRSKNNIAKKINKRKSKKYSSSSARVGN</sequence>
<evidence type="ECO:0000313" key="9">
    <source>
        <dbReference type="EMBL" id="CDO92797.1"/>
    </source>
</evidence>
<evidence type="ECO:0000256" key="1">
    <source>
        <dbReference type="ARBA" id="ARBA00004123"/>
    </source>
</evidence>
<evidence type="ECO:0000313" key="10">
    <source>
        <dbReference type="Proteomes" id="UP000031516"/>
    </source>
</evidence>
<evidence type="ECO:0000256" key="5">
    <source>
        <dbReference type="PROSITE-ProRule" id="PRU00108"/>
    </source>
</evidence>
<dbReference type="Pfam" id="PF00046">
    <property type="entry name" value="Homeodomain"/>
    <property type="match status" value="1"/>
</dbReference>
<evidence type="ECO:0000256" key="6">
    <source>
        <dbReference type="RuleBase" id="RU000682"/>
    </source>
</evidence>
<dbReference type="PROSITE" id="PS50071">
    <property type="entry name" value="HOMEOBOX_2"/>
    <property type="match status" value="1"/>
</dbReference>
<dbReference type="PROSITE" id="PS00027">
    <property type="entry name" value="HOMEOBOX_1"/>
    <property type="match status" value="1"/>
</dbReference>
<feature type="compositionally biased region" description="Polar residues" evidence="7">
    <location>
        <begin position="133"/>
        <end position="143"/>
    </location>
</feature>
<dbReference type="Proteomes" id="UP000031516">
    <property type="component" value="Unassembled WGS sequence"/>
</dbReference>
<proteinExistence type="predicted"/>
<organism evidence="9 10">
    <name type="scientific">Kluyveromyces dobzhanskii CBS 2104</name>
    <dbReference type="NCBI Taxonomy" id="1427455"/>
    <lineage>
        <taxon>Eukaryota</taxon>
        <taxon>Fungi</taxon>
        <taxon>Dikarya</taxon>
        <taxon>Ascomycota</taxon>
        <taxon>Saccharomycotina</taxon>
        <taxon>Saccharomycetes</taxon>
        <taxon>Saccharomycetales</taxon>
        <taxon>Saccharomycetaceae</taxon>
        <taxon>Kluyveromyces</taxon>
    </lineage>
</organism>